<sequence>MDRAVAGERVVDVQGLAPARGGICGPQRTAAAPAFASAAPTAPRLRTSGWPSGASSTASSEMRISSTGTAAAIRLYIIRGKRRLPLLEIASPTCANNLLNSMKGFLMRR</sequence>
<dbReference type="EMBL" id="CP090642">
    <property type="protein sequence ID" value="WFN22899.1"/>
    <property type="molecule type" value="Genomic_DNA"/>
</dbReference>
<name>A0ABD7YCR3_9BURK</name>
<dbReference type="AlphaFoldDB" id="A0ABD7YCR3"/>
<organism evidence="2 3">
    <name type="scientific">Burkholderia contaminans</name>
    <dbReference type="NCBI Taxonomy" id="488447"/>
    <lineage>
        <taxon>Bacteria</taxon>
        <taxon>Pseudomonadati</taxon>
        <taxon>Pseudomonadota</taxon>
        <taxon>Betaproteobacteria</taxon>
        <taxon>Burkholderiales</taxon>
        <taxon>Burkholderiaceae</taxon>
        <taxon>Burkholderia</taxon>
        <taxon>Burkholderia cepacia complex</taxon>
    </lineage>
</organism>
<gene>
    <name evidence="2" type="ORF">LXE91_33645</name>
</gene>
<feature type="region of interest" description="Disordered" evidence="1">
    <location>
        <begin position="35"/>
        <end position="61"/>
    </location>
</feature>
<dbReference type="RefSeq" id="WP_278068180.1">
    <property type="nucleotide sequence ID" value="NZ_CP090642.1"/>
</dbReference>
<evidence type="ECO:0000256" key="1">
    <source>
        <dbReference type="SAM" id="MobiDB-lite"/>
    </source>
</evidence>
<proteinExistence type="predicted"/>
<feature type="compositionally biased region" description="Polar residues" evidence="1">
    <location>
        <begin position="49"/>
        <end position="61"/>
    </location>
</feature>
<evidence type="ECO:0000313" key="2">
    <source>
        <dbReference type="EMBL" id="WFN22899.1"/>
    </source>
</evidence>
<reference evidence="2 3" key="1">
    <citation type="submission" date="2021-12" db="EMBL/GenBank/DDBJ databases">
        <title>Genomic and phenotypic characterization of three Burkholderia contaminans isolates recovered from different sources.</title>
        <authorList>
            <person name="Lopez De Volder A."/>
            <person name="Fan Y."/>
            <person name="Nunvar J."/>
            <person name="Herrera T."/>
            <person name="Timp W."/>
            <person name="Degrossi J."/>
        </authorList>
    </citation>
    <scope>NUCLEOTIDE SEQUENCE [LARGE SCALE GENOMIC DNA]</scope>
    <source>
        <strain evidence="2 3">LMG 23361</strain>
    </source>
</reference>
<accession>A0ABD7YCR3</accession>
<evidence type="ECO:0000313" key="3">
    <source>
        <dbReference type="Proteomes" id="UP001220209"/>
    </source>
</evidence>
<dbReference type="Proteomes" id="UP001220209">
    <property type="component" value="Chromosome 3"/>
</dbReference>
<protein>
    <submittedName>
        <fullName evidence="2">Uncharacterized protein</fullName>
    </submittedName>
</protein>